<dbReference type="InterPro" id="IPR003482">
    <property type="entry name" value="Whib"/>
</dbReference>
<accession>Q8GGE4</accession>
<keyword evidence="4" id="KW-0004">4Fe-4S</keyword>
<comment type="similarity">
    <text evidence="3">Belongs to the WhiB family.</text>
</comment>
<dbReference type="GO" id="GO:0005737">
    <property type="term" value="C:cytoplasm"/>
    <property type="evidence" value="ECO:0007669"/>
    <property type="project" value="UniProtKB-SubCell"/>
</dbReference>
<protein>
    <recommendedName>
        <fullName evidence="12">4Fe-4S Wbl-type domain-containing protein</fullName>
    </recommendedName>
</protein>
<keyword evidence="7" id="KW-0411">Iron-sulfur</keyword>
<dbReference type="GO" id="GO:0045454">
    <property type="term" value="P:cell redox homeostasis"/>
    <property type="evidence" value="ECO:0007669"/>
    <property type="project" value="TreeGrafter"/>
</dbReference>
<keyword evidence="8" id="KW-0805">Transcription regulation</keyword>
<reference evidence="13" key="1">
    <citation type="journal article" date="2003" name="Plasmid">
        <title>Complete sequencing and analysis of pEN2701, a novel 13-kb plasmid from an endophytic Streptomyces sp.</title>
        <authorList>
            <person name="Coombs J.T."/>
            <person name="Franco C.M.M."/>
            <person name="Loria R."/>
        </authorList>
    </citation>
    <scope>NUCLEOTIDE SEQUENCE</scope>
    <source>
        <strain evidence="13">EN27</strain>
        <plasmid evidence="13">pEN2701</plasmid>
    </source>
</reference>
<evidence type="ECO:0000256" key="6">
    <source>
        <dbReference type="ARBA" id="ARBA00023004"/>
    </source>
</evidence>
<name>Q8GGE4_9ACTN</name>
<evidence type="ECO:0000256" key="3">
    <source>
        <dbReference type="ARBA" id="ARBA00006597"/>
    </source>
</evidence>
<evidence type="ECO:0000313" key="13">
    <source>
        <dbReference type="EMBL" id="AAN76282.1"/>
    </source>
</evidence>
<keyword evidence="6" id="KW-0408">Iron</keyword>
<dbReference type="GO" id="GO:0051539">
    <property type="term" value="F:4 iron, 4 sulfur cluster binding"/>
    <property type="evidence" value="ECO:0007669"/>
    <property type="project" value="UniProtKB-KW"/>
</dbReference>
<dbReference type="Pfam" id="PF02467">
    <property type="entry name" value="Whib"/>
    <property type="match status" value="1"/>
</dbReference>
<comment type="subcellular location">
    <subcellularLocation>
        <location evidence="2">Cytoplasm</location>
    </subcellularLocation>
</comment>
<dbReference type="InterPro" id="IPR034768">
    <property type="entry name" value="4FE4S_WBL"/>
</dbReference>
<evidence type="ECO:0000256" key="10">
    <source>
        <dbReference type="ARBA" id="ARBA00023157"/>
    </source>
</evidence>
<dbReference type="GO" id="GO:0047134">
    <property type="term" value="F:protein-disulfide reductase [NAD(P)H] activity"/>
    <property type="evidence" value="ECO:0007669"/>
    <property type="project" value="TreeGrafter"/>
</dbReference>
<organism evidence="13">
    <name type="scientific">Streptomyces sp. EN27</name>
    <dbReference type="NCBI Taxonomy" id="211464"/>
    <lineage>
        <taxon>Bacteria</taxon>
        <taxon>Bacillati</taxon>
        <taxon>Actinomycetota</taxon>
        <taxon>Actinomycetes</taxon>
        <taxon>Kitasatosporales</taxon>
        <taxon>Streptomycetaceae</taxon>
        <taxon>Streptomyces</taxon>
    </lineage>
</organism>
<dbReference type="PANTHER" id="PTHR38839">
    <property type="entry name" value="TRANSCRIPTIONAL REGULATOR WHID-RELATED"/>
    <property type="match status" value="1"/>
</dbReference>
<dbReference type="GO" id="GO:0003677">
    <property type="term" value="F:DNA binding"/>
    <property type="evidence" value="ECO:0007669"/>
    <property type="project" value="UniProtKB-KW"/>
</dbReference>
<evidence type="ECO:0000256" key="11">
    <source>
        <dbReference type="ARBA" id="ARBA00023163"/>
    </source>
</evidence>
<evidence type="ECO:0000256" key="4">
    <source>
        <dbReference type="ARBA" id="ARBA00022485"/>
    </source>
</evidence>
<keyword evidence="11" id="KW-0804">Transcription</keyword>
<keyword evidence="5" id="KW-0479">Metal-binding</keyword>
<proteinExistence type="inferred from homology"/>
<evidence type="ECO:0000256" key="8">
    <source>
        <dbReference type="ARBA" id="ARBA00023015"/>
    </source>
</evidence>
<evidence type="ECO:0000256" key="7">
    <source>
        <dbReference type="ARBA" id="ARBA00023014"/>
    </source>
</evidence>
<keyword evidence="10" id="KW-1015">Disulfide bond</keyword>
<evidence type="ECO:0000259" key="12">
    <source>
        <dbReference type="PROSITE" id="PS51674"/>
    </source>
</evidence>
<keyword evidence="9" id="KW-0238">DNA-binding</keyword>
<dbReference type="EMBL" id="AF533985">
    <property type="protein sequence ID" value="AAN76282.1"/>
    <property type="molecule type" value="Genomic_DNA"/>
</dbReference>
<keyword evidence="13" id="KW-0614">Plasmid</keyword>
<dbReference type="PROSITE" id="PS51674">
    <property type="entry name" value="4FE4S_WBL"/>
    <property type="match status" value="1"/>
</dbReference>
<dbReference type="GO" id="GO:0045892">
    <property type="term" value="P:negative regulation of DNA-templated transcription"/>
    <property type="evidence" value="ECO:0007669"/>
    <property type="project" value="TreeGrafter"/>
</dbReference>
<dbReference type="GO" id="GO:0046872">
    <property type="term" value="F:metal ion binding"/>
    <property type="evidence" value="ECO:0007669"/>
    <property type="project" value="UniProtKB-KW"/>
</dbReference>
<evidence type="ECO:0000256" key="1">
    <source>
        <dbReference type="ARBA" id="ARBA00001966"/>
    </source>
</evidence>
<comment type="cofactor">
    <cofactor evidence="1">
        <name>[4Fe-4S] cluster</name>
        <dbReference type="ChEBI" id="CHEBI:49883"/>
    </cofactor>
</comment>
<evidence type="ECO:0000256" key="9">
    <source>
        <dbReference type="ARBA" id="ARBA00023125"/>
    </source>
</evidence>
<geneLocation type="plasmid" evidence="13">
    <name>pEN2701</name>
</geneLocation>
<sequence>MKLSTNAAALAWSDGPDQAPACKGVNADLFFPKASSAADGPTAAERTALAFCAGCPVREWCLERDLDECTVTSRIVGVRGGLREADRRALHVRRYGVRAPYRAKADR</sequence>
<evidence type="ECO:0000256" key="5">
    <source>
        <dbReference type="ARBA" id="ARBA00022723"/>
    </source>
</evidence>
<dbReference type="AlphaFoldDB" id="Q8GGE4"/>
<feature type="domain" description="4Fe-4S Wbl-type" evidence="12">
    <location>
        <begin position="21"/>
        <end position="89"/>
    </location>
</feature>
<dbReference type="RefSeq" id="WP_011116788.1">
    <property type="nucleotide sequence ID" value="NZ_MJAG01000093.1"/>
</dbReference>
<evidence type="ECO:0000256" key="2">
    <source>
        <dbReference type="ARBA" id="ARBA00004496"/>
    </source>
</evidence>